<dbReference type="OrthoDB" id="15808at2759"/>
<comment type="caution">
    <text evidence="1">The sequence shown here is derived from an EMBL/GenBank/DDBJ whole genome shotgun (WGS) entry which is preliminary data.</text>
</comment>
<dbReference type="AlphaFoldDB" id="A0A9D3V3N6"/>
<sequence>MALQFLLTFSATYSRSNMLSDNEQYGIMLLRTSQDQVPEQSHVLSSCGIDALPNSTTPIGWLSRMIQFKEKSRKLEHYMLCCYEAAYCRLGCLTNIKSGEVHLAASVLNSHWCLDGIDVLFDTIFDSSNSTSSIDYNFRVSPSLVRFSAFAGSFEEIMSNPDYLDGVLAEGPKKAAAAGATLINVYQAIRFLHS</sequence>
<organism evidence="1 2">
    <name type="scientific">Gossypium stocksii</name>
    <dbReference type="NCBI Taxonomy" id="47602"/>
    <lineage>
        <taxon>Eukaryota</taxon>
        <taxon>Viridiplantae</taxon>
        <taxon>Streptophyta</taxon>
        <taxon>Embryophyta</taxon>
        <taxon>Tracheophyta</taxon>
        <taxon>Spermatophyta</taxon>
        <taxon>Magnoliopsida</taxon>
        <taxon>eudicotyledons</taxon>
        <taxon>Gunneridae</taxon>
        <taxon>Pentapetalae</taxon>
        <taxon>rosids</taxon>
        <taxon>malvids</taxon>
        <taxon>Malvales</taxon>
        <taxon>Malvaceae</taxon>
        <taxon>Malvoideae</taxon>
        <taxon>Gossypium</taxon>
    </lineage>
</organism>
<protein>
    <submittedName>
        <fullName evidence="1">Uncharacterized protein</fullName>
    </submittedName>
</protein>
<keyword evidence="2" id="KW-1185">Reference proteome</keyword>
<dbReference type="Proteomes" id="UP000828251">
    <property type="component" value="Unassembled WGS sequence"/>
</dbReference>
<evidence type="ECO:0000313" key="1">
    <source>
        <dbReference type="EMBL" id="KAH1067421.1"/>
    </source>
</evidence>
<gene>
    <name evidence="1" type="ORF">J1N35_032408</name>
</gene>
<evidence type="ECO:0000313" key="2">
    <source>
        <dbReference type="Proteomes" id="UP000828251"/>
    </source>
</evidence>
<accession>A0A9D3V3N6</accession>
<dbReference type="EMBL" id="JAIQCV010000009">
    <property type="protein sequence ID" value="KAH1067421.1"/>
    <property type="molecule type" value="Genomic_DNA"/>
</dbReference>
<name>A0A9D3V3N6_9ROSI</name>
<reference evidence="1 2" key="1">
    <citation type="journal article" date="2021" name="Plant Biotechnol. J.">
        <title>Multi-omics assisted identification of the key and species-specific regulatory components of drought-tolerant mechanisms in Gossypium stocksii.</title>
        <authorList>
            <person name="Yu D."/>
            <person name="Ke L."/>
            <person name="Zhang D."/>
            <person name="Wu Y."/>
            <person name="Sun Y."/>
            <person name="Mei J."/>
            <person name="Sun J."/>
            <person name="Sun Y."/>
        </authorList>
    </citation>
    <scope>NUCLEOTIDE SEQUENCE [LARGE SCALE GENOMIC DNA]</scope>
    <source>
        <strain evidence="2">cv. E1</strain>
        <tissue evidence="1">Leaf</tissue>
    </source>
</reference>
<proteinExistence type="predicted"/>